<dbReference type="GO" id="GO:0005886">
    <property type="term" value="C:plasma membrane"/>
    <property type="evidence" value="ECO:0007669"/>
    <property type="project" value="TreeGrafter"/>
</dbReference>
<evidence type="ECO:0000256" key="3">
    <source>
        <dbReference type="PROSITE-ProRule" id="PRU00284"/>
    </source>
</evidence>
<evidence type="ECO:0000256" key="1">
    <source>
        <dbReference type="ARBA" id="ARBA00022481"/>
    </source>
</evidence>
<keyword evidence="3" id="KW-0807">Transducer</keyword>
<keyword evidence="5" id="KW-0472">Membrane</keyword>
<dbReference type="InterPro" id="IPR004090">
    <property type="entry name" value="Chemotax_Me-accpt_rcpt"/>
</dbReference>
<dbReference type="AlphaFoldDB" id="E1YGW4"/>
<keyword evidence="5" id="KW-0812">Transmembrane</keyword>
<dbReference type="InterPro" id="IPR024478">
    <property type="entry name" value="HlyB_4HB_MCP"/>
</dbReference>
<feature type="compositionally biased region" description="Basic and acidic residues" evidence="4">
    <location>
        <begin position="541"/>
        <end position="557"/>
    </location>
</feature>
<organism evidence="7">
    <name type="scientific">uncultured Desulfobacterium sp</name>
    <dbReference type="NCBI Taxonomy" id="201089"/>
    <lineage>
        <taxon>Bacteria</taxon>
        <taxon>Pseudomonadati</taxon>
        <taxon>Thermodesulfobacteriota</taxon>
        <taxon>Desulfobacteria</taxon>
        <taxon>Desulfobacterales</taxon>
        <taxon>Desulfobacteriaceae</taxon>
        <taxon>Desulfobacterium</taxon>
        <taxon>environmental samples</taxon>
    </lineage>
</organism>
<feature type="transmembrane region" description="Helical" evidence="5">
    <location>
        <begin position="12"/>
        <end position="31"/>
    </location>
</feature>
<keyword evidence="5" id="KW-1133">Transmembrane helix</keyword>
<dbReference type="Gene3D" id="1.10.287.950">
    <property type="entry name" value="Methyl-accepting chemotaxis protein"/>
    <property type="match status" value="1"/>
</dbReference>
<feature type="domain" description="Methyl-accepting transducer" evidence="6">
    <location>
        <begin position="252"/>
        <end position="481"/>
    </location>
</feature>
<evidence type="ECO:0000313" key="7">
    <source>
        <dbReference type="EMBL" id="CBX29808.1"/>
    </source>
</evidence>
<dbReference type="Pfam" id="PF12729">
    <property type="entry name" value="4HB_MCP_1"/>
    <property type="match status" value="1"/>
</dbReference>
<dbReference type="PANTHER" id="PTHR43531">
    <property type="entry name" value="PROTEIN ICFG"/>
    <property type="match status" value="1"/>
</dbReference>
<dbReference type="PANTHER" id="PTHR43531:SF14">
    <property type="entry name" value="METHYL-ACCEPTING CHEMOTAXIS PROTEIN I-RELATED"/>
    <property type="match status" value="1"/>
</dbReference>
<dbReference type="GO" id="GO:0004888">
    <property type="term" value="F:transmembrane signaling receptor activity"/>
    <property type="evidence" value="ECO:0007669"/>
    <property type="project" value="InterPro"/>
</dbReference>
<gene>
    <name evidence="7" type="ORF">N47_F15030</name>
</gene>
<evidence type="ECO:0000256" key="5">
    <source>
        <dbReference type="SAM" id="Phobius"/>
    </source>
</evidence>
<dbReference type="PROSITE" id="PS50111">
    <property type="entry name" value="CHEMOTAXIS_TRANSDUC_2"/>
    <property type="match status" value="1"/>
</dbReference>
<protein>
    <recommendedName>
        <fullName evidence="6">Methyl-accepting transducer domain-containing protein</fullName>
    </recommendedName>
</protein>
<feature type="region of interest" description="Disordered" evidence="4">
    <location>
        <begin position="274"/>
        <end position="299"/>
    </location>
</feature>
<accession>E1YGW4</accession>
<dbReference type="InterPro" id="IPR051310">
    <property type="entry name" value="MCP_chemotaxis"/>
</dbReference>
<dbReference type="SMART" id="SM00283">
    <property type="entry name" value="MA"/>
    <property type="match status" value="1"/>
</dbReference>
<feature type="region of interest" description="Disordered" evidence="4">
    <location>
        <begin position="506"/>
        <end position="572"/>
    </location>
</feature>
<keyword evidence="1" id="KW-0488">Methylation</keyword>
<dbReference type="GO" id="GO:0007165">
    <property type="term" value="P:signal transduction"/>
    <property type="evidence" value="ECO:0007669"/>
    <property type="project" value="UniProtKB-KW"/>
</dbReference>
<proteinExistence type="inferred from homology"/>
<sequence length="572" mass="61242">MSFKNVNLGTRIGVGFGVILLLLCVTALIGLSRIKAINSYMEDIVRNKNAAVLLANDLEKQMNVVTQSLKNAVLSIGSDSVRNERKKIDEARAKYSETYLKLAAKIKDEKGKEIIADIVNQQQKVDSLVNKSMEFSLAGYSNSNTTDTTGFGTAMAGTLNSTEDNARAADVITLEMLTPQKQLVEAIDSMIAYQGEQSDQAFNKAESAYSSARIMIIALGVIALVLGAMIALFLTRSIIKPINHVVNGLMEGSEQVVAASAQVSSASQSLAEGASEQAASIEETSSSLEEMSSMTKQNSDNATQADNLMKEANQVVQQADNSMEELTKSMYDITLASDETSKIIKTIDEIAFQTNLLALNAAVEAARAGEAGAGFAVVADEVRNLAMRSADAAKNTAKLIEGTVKKVREGSELVARTNKAFQDVSSSTSKVGELVGEIAAASKEQFQGIEQINKAVAEMDKIVQRNAANAEESAGASGQMNSQAEQLKKYVGDLVLVIGGNNTNGFHSSNTLPISGGNGSKKADRRNKYEEQNALLTSDSNNREIKQGSGRNKKELTPEQLIPMDDDGFKDF</sequence>
<dbReference type="GO" id="GO:0006935">
    <property type="term" value="P:chemotaxis"/>
    <property type="evidence" value="ECO:0007669"/>
    <property type="project" value="UniProtKB-KW"/>
</dbReference>
<evidence type="ECO:0000256" key="2">
    <source>
        <dbReference type="ARBA" id="ARBA00029447"/>
    </source>
</evidence>
<dbReference type="Pfam" id="PF00015">
    <property type="entry name" value="MCPsignal"/>
    <property type="match status" value="1"/>
</dbReference>
<dbReference type="SUPFAM" id="SSF58104">
    <property type="entry name" value="Methyl-accepting chemotaxis protein (MCP) signaling domain"/>
    <property type="match status" value="1"/>
</dbReference>
<dbReference type="InterPro" id="IPR047347">
    <property type="entry name" value="YvaQ-like_sensor"/>
</dbReference>
<reference evidence="7" key="1">
    <citation type="journal article" date="2011" name="Environ. Microbiol.">
        <title>Genomic insights into the metabolic potential of the polycyclic aromatic hydrocarbon degrading sulfate-reducing Deltaproteobacterium N47.</title>
        <authorList>
            <person name="Bergmann F."/>
            <person name="Selesi D."/>
            <person name="Weinmaier T."/>
            <person name="Tischler P."/>
            <person name="Rattei T."/>
            <person name="Meckenstock R.U."/>
        </authorList>
    </citation>
    <scope>NUCLEOTIDE SEQUENCE</scope>
</reference>
<feature type="compositionally biased region" description="Low complexity" evidence="4">
    <location>
        <begin position="280"/>
        <end position="295"/>
    </location>
</feature>
<dbReference type="CDD" id="cd19411">
    <property type="entry name" value="MCP2201-like_sensor"/>
    <property type="match status" value="1"/>
</dbReference>
<comment type="similarity">
    <text evidence="2">Belongs to the methyl-accepting chemotaxis (MCP) protein family.</text>
</comment>
<dbReference type="InterPro" id="IPR004089">
    <property type="entry name" value="MCPsignal_dom"/>
</dbReference>
<name>E1YGW4_9BACT</name>
<dbReference type="EMBL" id="FR695873">
    <property type="protein sequence ID" value="CBX29808.1"/>
    <property type="molecule type" value="Genomic_DNA"/>
</dbReference>
<feature type="transmembrane region" description="Helical" evidence="5">
    <location>
        <begin position="214"/>
        <end position="234"/>
    </location>
</feature>
<evidence type="ECO:0000259" key="6">
    <source>
        <dbReference type="PROSITE" id="PS50111"/>
    </source>
</evidence>
<evidence type="ECO:0000256" key="4">
    <source>
        <dbReference type="SAM" id="MobiDB-lite"/>
    </source>
</evidence>
<dbReference type="PRINTS" id="PR00260">
    <property type="entry name" value="CHEMTRNSDUCR"/>
</dbReference>